<dbReference type="Proteomes" id="UP000067626">
    <property type="component" value="Chromosome"/>
</dbReference>
<evidence type="ECO:0000313" key="1">
    <source>
        <dbReference type="EMBL" id="AKT38920.1"/>
    </source>
</evidence>
<proteinExistence type="predicted"/>
<protein>
    <submittedName>
        <fullName evidence="1">Uncharacterized protein</fullName>
    </submittedName>
</protein>
<dbReference type="AlphaFoldDB" id="A0A0K1EDG6"/>
<accession>A0A0K1EDG6</accession>
<dbReference type="STRING" id="52.CMC5_030670"/>
<reference evidence="1 2" key="1">
    <citation type="submission" date="2015-07" db="EMBL/GenBank/DDBJ databases">
        <title>Genome analysis of myxobacterium Chondromyces crocatus Cm c5 reveals a high potential for natural compound synthesis and the genetic basis for the loss of fruiting body formation.</title>
        <authorList>
            <person name="Zaburannyi N."/>
            <person name="Bunk B."/>
            <person name="Maier J."/>
            <person name="Overmann J."/>
            <person name="Mueller R."/>
        </authorList>
    </citation>
    <scope>NUCLEOTIDE SEQUENCE [LARGE SCALE GENOMIC DNA]</scope>
    <source>
        <strain evidence="1 2">Cm c5</strain>
    </source>
</reference>
<name>A0A0K1EDG6_CHOCO</name>
<sequence length="36" mass="4177">MLSFRTSILLLRDVDELLQDVDELLQDIDPPPPGRR</sequence>
<keyword evidence="2" id="KW-1185">Reference proteome</keyword>
<gene>
    <name evidence="1" type="ORF">CMC5_030670</name>
</gene>
<evidence type="ECO:0000313" key="2">
    <source>
        <dbReference type="Proteomes" id="UP000067626"/>
    </source>
</evidence>
<dbReference type="EMBL" id="CP012159">
    <property type="protein sequence ID" value="AKT38920.1"/>
    <property type="molecule type" value="Genomic_DNA"/>
</dbReference>
<organism evidence="1 2">
    <name type="scientific">Chondromyces crocatus</name>
    <dbReference type="NCBI Taxonomy" id="52"/>
    <lineage>
        <taxon>Bacteria</taxon>
        <taxon>Pseudomonadati</taxon>
        <taxon>Myxococcota</taxon>
        <taxon>Polyangia</taxon>
        <taxon>Polyangiales</taxon>
        <taxon>Polyangiaceae</taxon>
        <taxon>Chondromyces</taxon>
    </lineage>
</organism>
<dbReference type="KEGG" id="ccro:CMC5_030670"/>